<dbReference type="AlphaFoldDB" id="A0A3M7MCN6"/>
<evidence type="ECO:0000313" key="2">
    <source>
        <dbReference type="EMBL" id="RMZ72170.1"/>
    </source>
</evidence>
<name>A0A3M7MCN6_9PLEO</name>
<gene>
    <name evidence="2" type="ORF">GMOD_00007173</name>
</gene>
<sequence>MSKQCGKSRTCSNSKSIQLSQSIHSSIERPRKHSIISYAKEEGNVRMRITPGGESTESPWDTIYAVQIVIGHFNQIVKAERSASRF</sequence>
<protein>
    <submittedName>
        <fullName evidence="2">Uncharacterized protein</fullName>
    </submittedName>
</protein>
<feature type="compositionally biased region" description="Low complexity" evidence="1">
    <location>
        <begin position="14"/>
        <end position="25"/>
    </location>
</feature>
<feature type="region of interest" description="Disordered" evidence="1">
    <location>
        <begin position="1"/>
        <end position="33"/>
    </location>
</feature>
<organism evidence="2 3">
    <name type="scientific">Pyrenophora seminiperda CCB06</name>
    <dbReference type="NCBI Taxonomy" id="1302712"/>
    <lineage>
        <taxon>Eukaryota</taxon>
        <taxon>Fungi</taxon>
        <taxon>Dikarya</taxon>
        <taxon>Ascomycota</taxon>
        <taxon>Pezizomycotina</taxon>
        <taxon>Dothideomycetes</taxon>
        <taxon>Pleosporomycetidae</taxon>
        <taxon>Pleosporales</taxon>
        <taxon>Pleosporineae</taxon>
        <taxon>Pleosporaceae</taxon>
        <taxon>Pyrenophora</taxon>
    </lineage>
</organism>
<dbReference type="Proteomes" id="UP000265663">
    <property type="component" value="Unassembled WGS sequence"/>
</dbReference>
<keyword evidence="3" id="KW-1185">Reference proteome</keyword>
<dbReference type="EMBL" id="KE747829">
    <property type="protein sequence ID" value="RMZ72170.1"/>
    <property type="molecule type" value="Genomic_DNA"/>
</dbReference>
<evidence type="ECO:0000256" key="1">
    <source>
        <dbReference type="SAM" id="MobiDB-lite"/>
    </source>
</evidence>
<evidence type="ECO:0000313" key="3">
    <source>
        <dbReference type="Proteomes" id="UP000265663"/>
    </source>
</evidence>
<accession>A0A3M7MCN6</accession>
<feature type="compositionally biased region" description="Polar residues" evidence="1">
    <location>
        <begin position="1"/>
        <end position="13"/>
    </location>
</feature>
<reference evidence="2 3" key="1">
    <citation type="journal article" date="2014" name="PLoS ONE">
        <title>De novo Genome Assembly of the Fungal Plant Pathogen Pyrenophora semeniperda.</title>
        <authorList>
            <person name="Soliai M.M."/>
            <person name="Meyer S.E."/>
            <person name="Udall J.A."/>
            <person name="Elzinga D.E."/>
            <person name="Hermansen R.A."/>
            <person name="Bodily P.M."/>
            <person name="Hart A.A."/>
            <person name="Coleman C.E."/>
        </authorList>
    </citation>
    <scope>NUCLEOTIDE SEQUENCE [LARGE SCALE GENOMIC DNA]</scope>
    <source>
        <strain evidence="2 3">CCB06</strain>
        <tissue evidence="2">Mycelium</tissue>
    </source>
</reference>
<proteinExistence type="predicted"/>